<dbReference type="Pfam" id="PF07681">
    <property type="entry name" value="DoxX"/>
    <property type="match status" value="1"/>
</dbReference>
<comment type="similarity">
    <text evidence="2">Belongs to the DoxX family.</text>
</comment>
<dbReference type="EMBL" id="JACHHZ010000002">
    <property type="protein sequence ID" value="MBB6092732.1"/>
    <property type="molecule type" value="Genomic_DNA"/>
</dbReference>
<sequence>MFDFDTQRAGNTLLRVSLGLMFIAHSVILKYFTFTLAGTAQYFGSLGLPSSLAYVVFALEAIGGVLLVLGIRTRWVALALVPVLIGATWAHIGNGWVFSNANGGWEYPVFLIVIAIVVALQAAPARAAVTVGDGKLQTA</sequence>
<evidence type="ECO:0000256" key="6">
    <source>
        <dbReference type="ARBA" id="ARBA00023136"/>
    </source>
</evidence>
<evidence type="ECO:0000256" key="2">
    <source>
        <dbReference type="ARBA" id="ARBA00006679"/>
    </source>
</evidence>
<comment type="subcellular location">
    <subcellularLocation>
        <location evidence="1">Cell membrane</location>
        <topology evidence="1">Multi-pass membrane protein</topology>
    </subcellularLocation>
</comment>
<dbReference type="PANTHER" id="PTHR33452">
    <property type="entry name" value="OXIDOREDUCTASE CATD-RELATED"/>
    <property type="match status" value="1"/>
</dbReference>
<feature type="transmembrane region" description="Helical" evidence="7">
    <location>
        <begin position="52"/>
        <end position="69"/>
    </location>
</feature>
<evidence type="ECO:0000313" key="9">
    <source>
        <dbReference type="Proteomes" id="UP000588068"/>
    </source>
</evidence>
<protein>
    <submittedName>
        <fullName evidence="8">Putative oxidoreductase</fullName>
    </submittedName>
</protein>
<dbReference type="InterPro" id="IPR051907">
    <property type="entry name" value="DoxX-like_oxidoreductase"/>
</dbReference>
<dbReference type="InterPro" id="IPR032808">
    <property type="entry name" value="DoxX"/>
</dbReference>
<keyword evidence="9" id="KW-1185">Reference proteome</keyword>
<evidence type="ECO:0000256" key="7">
    <source>
        <dbReference type="SAM" id="Phobius"/>
    </source>
</evidence>
<dbReference type="GO" id="GO:0005886">
    <property type="term" value="C:plasma membrane"/>
    <property type="evidence" value="ECO:0007669"/>
    <property type="project" value="UniProtKB-SubCell"/>
</dbReference>
<gene>
    <name evidence="8" type="ORF">HNQ60_001610</name>
</gene>
<dbReference type="Proteomes" id="UP000588068">
    <property type="component" value="Unassembled WGS sequence"/>
</dbReference>
<keyword evidence="4 7" id="KW-0812">Transmembrane</keyword>
<proteinExistence type="inferred from homology"/>
<organism evidence="8 9">
    <name type="scientific">Povalibacter uvarum</name>
    <dbReference type="NCBI Taxonomy" id="732238"/>
    <lineage>
        <taxon>Bacteria</taxon>
        <taxon>Pseudomonadati</taxon>
        <taxon>Pseudomonadota</taxon>
        <taxon>Gammaproteobacteria</taxon>
        <taxon>Steroidobacterales</taxon>
        <taxon>Steroidobacteraceae</taxon>
        <taxon>Povalibacter</taxon>
    </lineage>
</organism>
<feature type="transmembrane region" description="Helical" evidence="7">
    <location>
        <begin position="76"/>
        <end position="97"/>
    </location>
</feature>
<dbReference type="AlphaFoldDB" id="A0A841HKT5"/>
<feature type="transmembrane region" description="Helical" evidence="7">
    <location>
        <begin position="109"/>
        <end position="129"/>
    </location>
</feature>
<evidence type="ECO:0000256" key="4">
    <source>
        <dbReference type="ARBA" id="ARBA00022692"/>
    </source>
</evidence>
<evidence type="ECO:0000256" key="1">
    <source>
        <dbReference type="ARBA" id="ARBA00004651"/>
    </source>
</evidence>
<evidence type="ECO:0000256" key="3">
    <source>
        <dbReference type="ARBA" id="ARBA00022475"/>
    </source>
</evidence>
<dbReference type="PANTHER" id="PTHR33452:SF1">
    <property type="entry name" value="INNER MEMBRANE PROTEIN YPHA-RELATED"/>
    <property type="match status" value="1"/>
</dbReference>
<keyword evidence="3" id="KW-1003">Cell membrane</keyword>
<keyword evidence="5 7" id="KW-1133">Transmembrane helix</keyword>
<feature type="transmembrane region" description="Helical" evidence="7">
    <location>
        <begin position="12"/>
        <end position="32"/>
    </location>
</feature>
<accession>A0A841HKT5</accession>
<evidence type="ECO:0000313" key="8">
    <source>
        <dbReference type="EMBL" id="MBB6092732.1"/>
    </source>
</evidence>
<name>A0A841HKT5_9GAMM</name>
<comment type="caution">
    <text evidence="8">The sequence shown here is derived from an EMBL/GenBank/DDBJ whole genome shotgun (WGS) entry which is preliminary data.</text>
</comment>
<keyword evidence="6 7" id="KW-0472">Membrane</keyword>
<evidence type="ECO:0000256" key="5">
    <source>
        <dbReference type="ARBA" id="ARBA00022989"/>
    </source>
</evidence>
<reference evidence="8 9" key="1">
    <citation type="submission" date="2020-08" db="EMBL/GenBank/DDBJ databases">
        <title>Genomic Encyclopedia of Type Strains, Phase IV (KMG-IV): sequencing the most valuable type-strain genomes for metagenomic binning, comparative biology and taxonomic classification.</title>
        <authorList>
            <person name="Goeker M."/>
        </authorList>
    </citation>
    <scope>NUCLEOTIDE SEQUENCE [LARGE SCALE GENOMIC DNA]</scope>
    <source>
        <strain evidence="8 9">DSM 26723</strain>
    </source>
</reference>
<dbReference type="RefSeq" id="WP_184330516.1">
    <property type="nucleotide sequence ID" value="NZ_JACHHZ010000002.1"/>
</dbReference>